<dbReference type="InterPro" id="IPR036028">
    <property type="entry name" value="SH3-like_dom_sf"/>
</dbReference>
<dbReference type="InterPro" id="IPR052354">
    <property type="entry name" value="Cell_Wall_Dynamics_Protein"/>
</dbReference>
<evidence type="ECO:0000313" key="3">
    <source>
        <dbReference type="Proteomes" id="UP001301728"/>
    </source>
</evidence>
<name>A0ABU5U6V1_9CYAN</name>
<dbReference type="PROSITE" id="PS51781">
    <property type="entry name" value="SH3B"/>
    <property type="match status" value="1"/>
</dbReference>
<comment type="caution">
    <text evidence="2">The sequence shown here is derived from an EMBL/GenBank/DDBJ whole genome shotgun (WGS) entry which is preliminary data.</text>
</comment>
<dbReference type="SUPFAM" id="SSF50044">
    <property type="entry name" value="SH3-domain"/>
    <property type="match status" value="1"/>
</dbReference>
<sequence length="141" mass="16058">MLDSLLALACTTYIINDPGDTYVNMRKSPNGQVIKPVPNGLSVKVLGEYGNWYRVRQRYDWGWMYKPLLRPDTRAYILDFGSHTVDLKKLPNQSSDTVKQVLNGSAVELVDRSGDWLQVKLEDGSEGYIPNQYIKQASCYH</sequence>
<dbReference type="InterPro" id="IPR003646">
    <property type="entry name" value="SH3-like_bac-type"/>
</dbReference>
<evidence type="ECO:0000313" key="2">
    <source>
        <dbReference type="EMBL" id="MEA5522886.1"/>
    </source>
</evidence>
<evidence type="ECO:0000259" key="1">
    <source>
        <dbReference type="PROSITE" id="PS51781"/>
    </source>
</evidence>
<reference evidence="2 3" key="1">
    <citation type="submission" date="2023-12" db="EMBL/GenBank/DDBJ databases">
        <title>Baltic Sea Cyanobacteria.</title>
        <authorList>
            <person name="Delbaje E."/>
            <person name="Fewer D.P."/>
            <person name="Shishido T.K."/>
        </authorList>
    </citation>
    <scope>NUCLEOTIDE SEQUENCE [LARGE SCALE GENOMIC DNA]</scope>
    <source>
        <strain evidence="2 3">CCNP 1315</strain>
    </source>
</reference>
<dbReference type="SMART" id="SM00287">
    <property type="entry name" value="SH3b"/>
    <property type="match status" value="2"/>
</dbReference>
<dbReference type="Proteomes" id="UP001301728">
    <property type="component" value="Unassembled WGS sequence"/>
</dbReference>
<organism evidence="2 3">
    <name type="scientific">Limnoraphis robusta CCNP1315</name>
    <dbReference type="NCBI Taxonomy" id="3110306"/>
    <lineage>
        <taxon>Bacteria</taxon>
        <taxon>Bacillati</taxon>
        <taxon>Cyanobacteriota</taxon>
        <taxon>Cyanophyceae</taxon>
        <taxon>Oscillatoriophycideae</taxon>
        <taxon>Oscillatoriales</taxon>
        <taxon>Sirenicapillariaceae</taxon>
        <taxon>Limnoraphis</taxon>
    </lineage>
</organism>
<feature type="domain" description="SH3b" evidence="1">
    <location>
        <begin position="72"/>
        <end position="138"/>
    </location>
</feature>
<proteinExistence type="predicted"/>
<dbReference type="EMBL" id="JAYGHT010000195">
    <property type="protein sequence ID" value="MEA5522886.1"/>
    <property type="molecule type" value="Genomic_DNA"/>
</dbReference>
<dbReference type="PANTHER" id="PTHR34408">
    <property type="entry name" value="FAMILY PROTEIN, PUTATIVE-RELATED"/>
    <property type="match status" value="1"/>
</dbReference>
<protein>
    <submittedName>
        <fullName evidence="2">SH3 domain-containing protein</fullName>
    </submittedName>
</protein>
<accession>A0ABU5U6V1</accession>
<gene>
    <name evidence="2" type="ORF">VB854_28545</name>
</gene>
<keyword evidence="3" id="KW-1185">Reference proteome</keyword>
<dbReference type="Pfam" id="PF08239">
    <property type="entry name" value="SH3_3"/>
    <property type="match status" value="2"/>
</dbReference>
<dbReference type="RefSeq" id="WP_323274511.1">
    <property type="nucleotide sequence ID" value="NZ_JAYGHT010000195.1"/>
</dbReference>
<dbReference type="Gene3D" id="2.30.30.40">
    <property type="entry name" value="SH3 Domains"/>
    <property type="match status" value="2"/>
</dbReference>